<accession>A0A2T0WIR3</accession>
<dbReference type="OrthoDB" id="595091at2"/>
<evidence type="ECO:0000259" key="1">
    <source>
        <dbReference type="Pfam" id="PF02230"/>
    </source>
</evidence>
<gene>
    <name evidence="2" type="ORF">CLW00_10888</name>
</gene>
<dbReference type="RefSeq" id="WP_106134336.1">
    <property type="nucleotide sequence ID" value="NZ_PVTR01000008.1"/>
</dbReference>
<protein>
    <submittedName>
        <fullName evidence="2">Putative esterase</fullName>
    </submittedName>
</protein>
<name>A0A2T0WIR3_9BACT</name>
<keyword evidence="3" id="KW-1185">Reference proteome</keyword>
<dbReference type="EMBL" id="PVTR01000008">
    <property type="protein sequence ID" value="PRY86601.1"/>
    <property type="molecule type" value="Genomic_DNA"/>
</dbReference>
<evidence type="ECO:0000313" key="2">
    <source>
        <dbReference type="EMBL" id="PRY86601.1"/>
    </source>
</evidence>
<evidence type="ECO:0000313" key="3">
    <source>
        <dbReference type="Proteomes" id="UP000238157"/>
    </source>
</evidence>
<dbReference type="InterPro" id="IPR029058">
    <property type="entry name" value="AB_hydrolase_fold"/>
</dbReference>
<dbReference type="AlphaFoldDB" id="A0A2T0WIR3"/>
<dbReference type="SUPFAM" id="SSF53474">
    <property type="entry name" value="alpha/beta-Hydrolases"/>
    <property type="match status" value="1"/>
</dbReference>
<dbReference type="GO" id="GO:0016787">
    <property type="term" value="F:hydrolase activity"/>
    <property type="evidence" value="ECO:0007669"/>
    <property type="project" value="InterPro"/>
</dbReference>
<comment type="caution">
    <text evidence="2">The sequence shown here is derived from an EMBL/GenBank/DDBJ whole genome shotgun (WGS) entry which is preliminary data.</text>
</comment>
<dbReference type="InterPro" id="IPR003140">
    <property type="entry name" value="PLipase/COase/thioEstase"/>
</dbReference>
<sequence>MKGSIKFTYNAHYRISHVVNREENEIIIALHGYGQLAEFFLRKLTPLFMEERVFVVPEATNYSYLEGFSGRVGANWMTRHERETAIANNHMYLNELLRAFLIKYQTPPKIKVLGFSQGAATATRWVSQLEEKVDTLILWGGGFAHDLVLEKTKSSLDQTKTYVVLGTNDDFITPETIQKQEEIIADLKLNVEKRFYDGGHDLNLPLLKELLDA</sequence>
<proteinExistence type="predicted"/>
<reference evidence="2 3" key="1">
    <citation type="submission" date="2018-03" db="EMBL/GenBank/DDBJ databases">
        <title>Genomic Encyclopedia of Archaeal and Bacterial Type Strains, Phase II (KMG-II): from individual species to whole genera.</title>
        <authorList>
            <person name="Goeker M."/>
        </authorList>
    </citation>
    <scope>NUCLEOTIDE SEQUENCE [LARGE SCALE GENOMIC DNA]</scope>
    <source>
        <strain evidence="2 3">DSM 27929</strain>
    </source>
</reference>
<feature type="domain" description="Phospholipase/carboxylesterase/thioesterase" evidence="1">
    <location>
        <begin position="21"/>
        <end position="201"/>
    </location>
</feature>
<dbReference type="Pfam" id="PF02230">
    <property type="entry name" value="Abhydrolase_2"/>
    <property type="match status" value="1"/>
</dbReference>
<organism evidence="2 3">
    <name type="scientific">Mongoliibacter ruber</name>
    <dbReference type="NCBI Taxonomy" id="1750599"/>
    <lineage>
        <taxon>Bacteria</taxon>
        <taxon>Pseudomonadati</taxon>
        <taxon>Bacteroidota</taxon>
        <taxon>Cytophagia</taxon>
        <taxon>Cytophagales</taxon>
        <taxon>Cyclobacteriaceae</taxon>
        <taxon>Mongoliibacter</taxon>
    </lineage>
</organism>
<dbReference type="Gene3D" id="3.40.50.1820">
    <property type="entry name" value="alpha/beta hydrolase"/>
    <property type="match status" value="1"/>
</dbReference>
<dbReference type="Proteomes" id="UP000238157">
    <property type="component" value="Unassembled WGS sequence"/>
</dbReference>